<dbReference type="RefSeq" id="WP_096719093.1">
    <property type="nucleotide sequence ID" value="NZ_MTZV01000003.1"/>
</dbReference>
<organism evidence="18 19">
    <name type="scientific">Paraburkholderia acidicola</name>
    <dbReference type="NCBI Taxonomy" id="1912599"/>
    <lineage>
        <taxon>Bacteria</taxon>
        <taxon>Pseudomonadati</taxon>
        <taxon>Pseudomonadota</taxon>
        <taxon>Betaproteobacteria</taxon>
        <taxon>Burkholderiales</taxon>
        <taxon>Burkholderiaceae</taxon>
        <taxon>Paraburkholderia</taxon>
    </lineage>
</organism>
<dbReference type="Gene3D" id="3.90.79.10">
    <property type="entry name" value="Nucleoside Triphosphate Pyrophosphohydrolase"/>
    <property type="match status" value="1"/>
</dbReference>
<evidence type="ECO:0000256" key="6">
    <source>
        <dbReference type="ARBA" id="ARBA00022763"/>
    </source>
</evidence>
<dbReference type="PRINTS" id="PR00502">
    <property type="entry name" value="NUDIXFAMILY"/>
</dbReference>
<dbReference type="PANTHER" id="PTHR47707:SF1">
    <property type="entry name" value="NUDIX HYDROLASE FAMILY PROTEIN"/>
    <property type="match status" value="1"/>
</dbReference>
<evidence type="ECO:0000313" key="19">
    <source>
        <dbReference type="Proteomes" id="UP000218022"/>
    </source>
</evidence>
<evidence type="ECO:0000256" key="5">
    <source>
        <dbReference type="ARBA" id="ARBA00022723"/>
    </source>
</evidence>
<evidence type="ECO:0000256" key="4">
    <source>
        <dbReference type="ARBA" id="ARBA00022705"/>
    </source>
</evidence>
<evidence type="ECO:0000256" key="14">
    <source>
        <dbReference type="ARBA" id="ARBA00041592"/>
    </source>
</evidence>
<dbReference type="InterPro" id="IPR015797">
    <property type="entry name" value="NUDIX_hydrolase-like_dom_sf"/>
</dbReference>
<keyword evidence="7" id="KW-0378">Hydrolase</keyword>
<evidence type="ECO:0000256" key="3">
    <source>
        <dbReference type="ARBA" id="ARBA00022457"/>
    </source>
</evidence>
<evidence type="ECO:0000256" key="8">
    <source>
        <dbReference type="ARBA" id="ARBA00022842"/>
    </source>
</evidence>
<dbReference type="AlphaFoldDB" id="A0A2A4F2L5"/>
<evidence type="ECO:0000256" key="16">
    <source>
        <dbReference type="ARBA" id="ARBA00042798"/>
    </source>
</evidence>
<keyword evidence="8" id="KW-0460">Magnesium</keyword>
<comment type="similarity">
    <text evidence="2">Belongs to the Nudix hydrolase family.</text>
</comment>
<evidence type="ECO:0000256" key="1">
    <source>
        <dbReference type="ARBA" id="ARBA00001946"/>
    </source>
</evidence>
<evidence type="ECO:0000256" key="13">
    <source>
        <dbReference type="ARBA" id="ARBA00040794"/>
    </source>
</evidence>
<comment type="catalytic activity">
    <reaction evidence="11">
        <text>8-oxo-GTP + H2O = 8-oxo-GMP + diphosphate + H(+)</text>
        <dbReference type="Rhea" id="RHEA:67616"/>
        <dbReference type="ChEBI" id="CHEBI:15377"/>
        <dbReference type="ChEBI" id="CHEBI:15378"/>
        <dbReference type="ChEBI" id="CHEBI:33019"/>
        <dbReference type="ChEBI" id="CHEBI:143553"/>
        <dbReference type="ChEBI" id="CHEBI:145694"/>
    </reaction>
</comment>
<comment type="cofactor">
    <cofactor evidence="1">
        <name>Mg(2+)</name>
        <dbReference type="ChEBI" id="CHEBI:18420"/>
    </cofactor>
</comment>
<evidence type="ECO:0000256" key="2">
    <source>
        <dbReference type="ARBA" id="ARBA00005582"/>
    </source>
</evidence>
<evidence type="ECO:0000256" key="7">
    <source>
        <dbReference type="ARBA" id="ARBA00022801"/>
    </source>
</evidence>
<dbReference type="EC" id="3.6.1.55" evidence="12"/>
<dbReference type="PROSITE" id="PS51462">
    <property type="entry name" value="NUDIX"/>
    <property type="match status" value="1"/>
</dbReference>
<evidence type="ECO:0000256" key="15">
    <source>
        <dbReference type="ARBA" id="ARBA00041979"/>
    </source>
</evidence>
<comment type="caution">
    <text evidence="18">The sequence shown here is derived from an EMBL/GenBank/DDBJ whole genome shotgun (WGS) entry which is preliminary data.</text>
</comment>
<accession>A0A2A4F2L5</accession>
<evidence type="ECO:0000256" key="11">
    <source>
        <dbReference type="ARBA" id="ARBA00036904"/>
    </source>
</evidence>
<dbReference type="EMBL" id="MTZV01000003">
    <property type="protein sequence ID" value="PCE26942.1"/>
    <property type="molecule type" value="Genomic_DNA"/>
</dbReference>
<comment type="catalytic activity">
    <reaction evidence="10">
        <text>8-oxo-dGTP + H2O = 8-oxo-dGMP + diphosphate + H(+)</text>
        <dbReference type="Rhea" id="RHEA:31575"/>
        <dbReference type="ChEBI" id="CHEBI:15377"/>
        <dbReference type="ChEBI" id="CHEBI:15378"/>
        <dbReference type="ChEBI" id="CHEBI:33019"/>
        <dbReference type="ChEBI" id="CHEBI:63224"/>
        <dbReference type="ChEBI" id="CHEBI:77896"/>
        <dbReference type="EC" id="3.6.1.55"/>
    </reaction>
</comment>
<dbReference type="InterPro" id="IPR000086">
    <property type="entry name" value="NUDIX_hydrolase_dom"/>
</dbReference>
<dbReference type="PANTHER" id="PTHR47707">
    <property type="entry name" value="8-OXO-DGTP DIPHOSPHATASE"/>
    <property type="match status" value="1"/>
</dbReference>
<dbReference type="GO" id="GO:0044716">
    <property type="term" value="F:8-oxo-GDP phosphatase activity"/>
    <property type="evidence" value="ECO:0007669"/>
    <property type="project" value="TreeGrafter"/>
</dbReference>
<evidence type="ECO:0000256" key="10">
    <source>
        <dbReference type="ARBA" id="ARBA00035861"/>
    </source>
</evidence>
<dbReference type="SUPFAM" id="SSF55811">
    <property type="entry name" value="Nudix"/>
    <property type="match status" value="1"/>
</dbReference>
<keyword evidence="6" id="KW-0227">DNA damage</keyword>
<dbReference type="Proteomes" id="UP000218022">
    <property type="component" value="Unassembled WGS sequence"/>
</dbReference>
<dbReference type="GO" id="GO:0006260">
    <property type="term" value="P:DNA replication"/>
    <property type="evidence" value="ECO:0007669"/>
    <property type="project" value="UniProtKB-KW"/>
</dbReference>
<keyword evidence="5" id="KW-0479">Metal-binding</keyword>
<sequence>MKYVNVVLGLIIHGDCILVGKKVDGYHPAGLGGLWVLPGGRVEEGESLEQALVREIQEETALAIRIEQSLGEHLQYLTDTTVTLNYFRCRAVSNAARPGDDLERVSWLKKPEAYARLAPAVRETFPLELAKWFRD</sequence>
<dbReference type="GO" id="GO:0035539">
    <property type="term" value="F:8-oxo-7,8-dihydrodeoxyguanosine triphosphate pyrophosphatase activity"/>
    <property type="evidence" value="ECO:0007669"/>
    <property type="project" value="UniProtKB-EC"/>
</dbReference>
<name>A0A2A4F2L5_9BURK</name>
<reference evidence="18 19" key="1">
    <citation type="submission" date="2017-01" db="EMBL/GenBank/DDBJ databases">
        <title>Whole-Genome Shotgun Sequencing of Two beta-Proteobacterial Species in Search of the Bulgecin Biosynthetic Cluster.</title>
        <authorList>
            <person name="Horsman M.E."/>
            <person name="Marous D.R."/>
            <person name="Li R."/>
            <person name="Oliver R.A."/>
            <person name="Byun B."/>
            <person name="Emrich S.J."/>
            <person name="Boggess B."/>
            <person name="Townsend C.A."/>
            <person name="Mobashery S."/>
        </authorList>
    </citation>
    <scope>NUCLEOTIDE SEQUENCE [LARGE SCALE GENOMIC DNA]</scope>
    <source>
        <strain evidence="18 19">ATCC 31363</strain>
    </source>
</reference>
<feature type="domain" description="Nudix hydrolase" evidence="17">
    <location>
        <begin position="2"/>
        <end position="135"/>
    </location>
</feature>
<keyword evidence="3" id="KW-0515">Mutator protein</keyword>
<evidence type="ECO:0000313" key="18">
    <source>
        <dbReference type="EMBL" id="PCE26942.1"/>
    </source>
</evidence>
<dbReference type="Pfam" id="PF00293">
    <property type="entry name" value="NUDIX"/>
    <property type="match status" value="1"/>
</dbReference>
<evidence type="ECO:0000259" key="17">
    <source>
        <dbReference type="PROSITE" id="PS51462"/>
    </source>
</evidence>
<evidence type="ECO:0000256" key="9">
    <source>
        <dbReference type="ARBA" id="ARBA00023204"/>
    </source>
</evidence>
<keyword evidence="4" id="KW-0235">DNA replication</keyword>
<proteinExistence type="inferred from homology"/>
<dbReference type="GO" id="GO:0046872">
    <property type="term" value="F:metal ion binding"/>
    <property type="evidence" value="ECO:0007669"/>
    <property type="project" value="UniProtKB-KW"/>
</dbReference>
<gene>
    <name evidence="18" type="ORF">BWP39_09135</name>
</gene>
<evidence type="ECO:0000256" key="12">
    <source>
        <dbReference type="ARBA" id="ARBA00038905"/>
    </source>
</evidence>
<dbReference type="GO" id="GO:0008413">
    <property type="term" value="F:8-oxo-7,8-dihydroguanosine triphosphate pyrophosphatase activity"/>
    <property type="evidence" value="ECO:0007669"/>
    <property type="project" value="TreeGrafter"/>
</dbReference>
<protein>
    <recommendedName>
        <fullName evidence="13">8-oxo-dGTP diphosphatase</fullName>
        <ecNumber evidence="12">3.6.1.55</ecNumber>
    </recommendedName>
    <alternativeName>
        <fullName evidence="16">7,8-dihydro-8-oxoguanine-triphosphatase</fullName>
    </alternativeName>
    <alternativeName>
        <fullName evidence="15">Mutator protein MutT</fullName>
    </alternativeName>
    <alternativeName>
        <fullName evidence="14">dGTP pyrophosphohydrolase</fullName>
    </alternativeName>
</protein>
<dbReference type="GO" id="GO:0044715">
    <property type="term" value="F:8-oxo-dGDP phosphatase activity"/>
    <property type="evidence" value="ECO:0007669"/>
    <property type="project" value="TreeGrafter"/>
</dbReference>
<dbReference type="OrthoDB" id="9801098at2"/>
<dbReference type="GO" id="GO:0006281">
    <property type="term" value="P:DNA repair"/>
    <property type="evidence" value="ECO:0007669"/>
    <property type="project" value="UniProtKB-KW"/>
</dbReference>
<dbReference type="InterPro" id="IPR047127">
    <property type="entry name" value="MutT-like"/>
</dbReference>
<dbReference type="InterPro" id="IPR020476">
    <property type="entry name" value="Nudix_hydrolase"/>
</dbReference>
<keyword evidence="9" id="KW-0234">DNA repair</keyword>